<reference evidence="1 2" key="1">
    <citation type="submission" date="2014-04" db="EMBL/GenBank/DDBJ databases">
        <authorList>
            <consortium name="DOE Joint Genome Institute"/>
            <person name="Kuo A."/>
            <person name="Kohler A."/>
            <person name="Nagy L.G."/>
            <person name="Floudas D."/>
            <person name="Copeland A."/>
            <person name="Barry K.W."/>
            <person name="Cichocki N."/>
            <person name="Veneault-Fourrey C."/>
            <person name="LaButti K."/>
            <person name="Lindquist E.A."/>
            <person name="Lipzen A."/>
            <person name="Lundell T."/>
            <person name="Morin E."/>
            <person name="Murat C."/>
            <person name="Sun H."/>
            <person name="Tunlid A."/>
            <person name="Henrissat B."/>
            <person name="Grigoriev I.V."/>
            <person name="Hibbett D.S."/>
            <person name="Martin F."/>
            <person name="Nordberg H.P."/>
            <person name="Cantor M.N."/>
            <person name="Hua S.X."/>
        </authorList>
    </citation>
    <scope>NUCLEOTIDE SEQUENCE [LARGE SCALE GENOMIC DNA]</scope>
    <source>
        <strain evidence="1 2">LaAM-08-1</strain>
    </source>
</reference>
<name>A0A0C9X580_9AGAR</name>
<dbReference type="Proteomes" id="UP000054477">
    <property type="component" value="Unassembled WGS sequence"/>
</dbReference>
<reference evidence="2" key="2">
    <citation type="submission" date="2015-01" db="EMBL/GenBank/DDBJ databases">
        <title>Evolutionary Origins and Diversification of the Mycorrhizal Mutualists.</title>
        <authorList>
            <consortium name="DOE Joint Genome Institute"/>
            <consortium name="Mycorrhizal Genomics Consortium"/>
            <person name="Kohler A."/>
            <person name="Kuo A."/>
            <person name="Nagy L.G."/>
            <person name="Floudas D."/>
            <person name="Copeland A."/>
            <person name="Barry K.W."/>
            <person name="Cichocki N."/>
            <person name="Veneault-Fourrey C."/>
            <person name="LaButti K."/>
            <person name="Lindquist E.A."/>
            <person name="Lipzen A."/>
            <person name="Lundell T."/>
            <person name="Morin E."/>
            <person name="Murat C."/>
            <person name="Riley R."/>
            <person name="Ohm R."/>
            <person name="Sun H."/>
            <person name="Tunlid A."/>
            <person name="Henrissat B."/>
            <person name="Grigoriev I.V."/>
            <person name="Hibbett D.S."/>
            <person name="Martin F."/>
        </authorList>
    </citation>
    <scope>NUCLEOTIDE SEQUENCE [LARGE SCALE GENOMIC DNA]</scope>
    <source>
        <strain evidence="2">LaAM-08-1</strain>
    </source>
</reference>
<proteinExistence type="predicted"/>
<evidence type="ECO:0000313" key="2">
    <source>
        <dbReference type="Proteomes" id="UP000054477"/>
    </source>
</evidence>
<protein>
    <submittedName>
        <fullName evidence="1">Uncharacterized protein</fullName>
    </submittedName>
</protein>
<dbReference type="HOGENOM" id="CLU_2886132_0_0_1"/>
<gene>
    <name evidence="1" type="ORF">K443DRAFT_673596</name>
</gene>
<accession>A0A0C9X580</accession>
<sequence length="63" mass="7045">MNQARRSRQGFAVEHCRRRGTLVVRILSSTIKSTSSGPSFSNAAALYARHCSLVDLRLPFFGY</sequence>
<keyword evidence="2" id="KW-1185">Reference proteome</keyword>
<evidence type="ECO:0000313" key="1">
    <source>
        <dbReference type="EMBL" id="KIK07335.1"/>
    </source>
</evidence>
<dbReference type="EMBL" id="KN838548">
    <property type="protein sequence ID" value="KIK07335.1"/>
    <property type="molecule type" value="Genomic_DNA"/>
</dbReference>
<dbReference type="AlphaFoldDB" id="A0A0C9X580"/>
<organism evidence="1 2">
    <name type="scientific">Laccaria amethystina LaAM-08-1</name>
    <dbReference type="NCBI Taxonomy" id="1095629"/>
    <lineage>
        <taxon>Eukaryota</taxon>
        <taxon>Fungi</taxon>
        <taxon>Dikarya</taxon>
        <taxon>Basidiomycota</taxon>
        <taxon>Agaricomycotina</taxon>
        <taxon>Agaricomycetes</taxon>
        <taxon>Agaricomycetidae</taxon>
        <taxon>Agaricales</taxon>
        <taxon>Agaricineae</taxon>
        <taxon>Hydnangiaceae</taxon>
        <taxon>Laccaria</taxon>
    </lineage>
</organism>